<dbReference type="AlphaFoldDB" id="A0A7W0C8A4"/>
<gene>
    <name evidence="1" type="ORF">HNR65_001322</name>
</gene>
<dbReference type="RefSeq" id="WP_181550666.1">
    <property type="nucleotide sequence ID" value="NZ_JACDUS010000003.1"/>
</dbReference>
<reference evidence="1 2" key="1">
    <citation type="submission" date="2020-07" db="EMBL/GenBank/DDBJ databases">
        <title>Genomic Encyclopedia of Type Strains, Phase IV (KMG-IV): sequencing the most valuable type-strain genomes for metagenomic binning, comparative biology and taxonomic classification.</title>
        <authorList>
            <person name="Goeker M."/>
        </authorList>
    </citation>
    <scope>NUCLEOTIDE SEQUENCE [LARGE SCALE GENOMIC DNA]</scope>
    <source>
        <strain evidence="1 2">DSM 17721</strain>
    </source>
</reference>
<dbReference type="InterPro" id="IPR027417">
    <property type="entry name" value="P-loop_NTPase"/>
</dbReference>
<proteinExistence type="predicted"/>
<sequence>MTVLTISRQFGAGGKTLGKTVSKRMGYTLADEDLVQMVAERAKVSNDWVKSIEKEAGGSLLRFMDYMISKSYVDRVLAETKGYIDEKIYVSALSEIISTMADEGDCVIIGRGGQYILRDHPRAFHILLVGRREDRVRFMMENYNLARKQAETAITVQGKRRRALYKKFGKEDYDHPSLYDLVLNMSRISMEKATDLTCDLIRG</sequence>
<keyword evidence="1" id="KW-0418">Kinase</keyword>
<dbReference type="GO" id="GO:0016301">
    <property type="term" value="F:kinase activity"/>
    <property type="evidence" value="ECO:0007669"/>
    <property type="project" value="UniProtKB-KW"/>
</dbReference>
<protein>
    <submittedName>
        <fullName evidence="1">Cytidylate kinase</fullName>
    </submittedName>
</protein>
<accession>A0A7W0C8A4</accession>
<comment type="caution">
    <text evidence="1">The sequence shown here is derived from an EMBL/GenBank/DDBJ whole genome shotgun (WGS) entry which is preliminary data.</text>
</comment>
<name>A0A7W0C8A4_9BACT</name>
<dbReference type="Gene3D" id="3.40.50.300">
    <property type="entry name" value="P-loop containing nucleotide triphosphate hydrolases"/>
    <property type="match status" value="1"/>
</dbReference>
<evidence type="ECO:0000313" key="2">
    <source>
        <dbReference type="Proteomes" id="UP000525298"/>
    </source>
</evidence>
<dbReference type="EMBL" id="JACDUS010000003">
    <property type="protein sequence ID" value="MBA2880996.1"/>
    <property type="molecule type" value="Genomic_DNA"/>
</dbReference>
<dbReference type="Proteomes" id="UP000525298">
    <property type="component" value="Unassembled WGS sequence"/>
</dbReference>
<dbReference type="Pfam" id="PF13189">
    <property type="entry name" value="Cytidylate_kin2"/>
    <property type="match status" value="1"/>
</dbReference>
<keyword evidence="1" id="KW-0808">Transferase</keyword>
<keyword evidence="2" id="KW-1185">Reference proteome</keyword>
<evidence type="ECO:0000313" key="1">
    <source>
        <dbReference type="EMBL" id="MBA2880996.1"/>
    </source>
</evidence>
<organism evidence="1 2">
    <name type="scientific">Desulfosalsimonas propionicica</name>
    <dbReference type="NCBI Taxonomy" id="332175"/>
    <lineage>
        <taxon>Bacteria</taxon>
        <taxon>Pseudomonadati</taxon>
        <taxon>Thermodesulfobacteriota</taxon>
        <taxon>Desulfobacteria</taxon>
        <taxon>Desulfobacterales</taxon>
        <taxon>Desulfosalsimonadaceae</taxon>
        <taxon>Desulfosalsimonas</taxon>
    </lineage>
</organism>